<keyword evidence="2" id="KW-1185">Reference proteome</keyword>
<name>A0ACD5GVL5_9CYAN</name>
<evidence type="ECO:0000313" key="2">
    <source>
        <dbReference type="Proteomes" id="UP000095472"/>
    </source>
</evidence>
<reference evidence="1 2" key="1">
    <citation type="journal article" date="2016" name="Genome Announc.">
        <title>Draft Genome Sequence of the Thermotolerant Cyanobacterium Desertifilum sp. IPPAS B-1220.</title>
        <authorList>
            <person name="Mironov K.S."/>
            <person name="Sinetova M.A."/>
            <person name="Bolatkhan K."/>
            <person name="Zayadan B.K."/>
            <person name="Ustinova V.V."/>
            <person name="Kupriyanova E.V."/>
            <person name="Skrypnik A.N."/>
            <person name="Gogoleva N.E."/>
            <person name="Gogolev Y.V."/>
            <person name="Los D.A."/>
        </authorList>
    </citation>
    <scope>NUCLEOTIDE SEQUENCE [LARGE SCALE GENOMIC DNA]</scope>
    <source>
        <strain evidence="1 2">IPPAS B-1220</strain>
    </source>
</reference>
<organism evidence="1 2">
    <name type="scientific">Desertifilum tharense IPPAS B-1220</name>
    <dbReference type="NCBI Taxonomy" id="1781255"/>
    <lineage>
        <taxon>Bacteria</taxon>
        <taxon>Bacillati</taxon>
        <taxon>Cyanobacteriota</taxon>
        <taxon>Cyanophyceae</taxon>
        <taxon>Desertifilales</taxon>
        <taxon>Desertifilaceae</taxon>
        <taxon>Desertifilum</taxon>
    </lineage>
</organism>
<sequence>MVKFLQQLKVPGVAGVRVYGRRSGQKLPRWSYGVDFVPRQRLVPEASPEFAASSSYVGDLLSETGEFNAPPAEAPVPESDRALQQVARLAQLSLVRSGLMAPVEERSDWEIERKPNSEPLKKPRLGILP</sequence>
<protein>
    <submittedName>
        <fullName evidence="1">Uncharacterized protein</fullName>
    </submittedName>
</protein>
<dbReference type="EMBL" id="CP182909">
    <property type="protein sequence ID" value="XPM64817.1"/>
    <property type="molecule type" value="Genomic_DNA"/>
</dbReference>
<gene>
    <name evidence="1" type="ORF">BH720_002360</name>
</gene>
<evidence type="ECO:0000313" key="1">
    <source>
        <dbReference type="EMBL" id="XPM64817.1"/>
    </source>
</evidence>
<accession>A0ACD5GVL5</accession>
<proteinExistence type="predicted"/>
<dbReference type="Proteomes" id="UP000095472">
    <property type="component" value="Chromosome"/>
</dbReference>